<dbReference type="RefSeq" id="WP_176724260.1">
    <property type="nucleotide sequence ID" value="NZ_BDFE01000020.1"/>
</dbReference>
<keyword evidence="4" id="KW-1185">Reference proteome</keyword>
<feature type="domain" description="Phosphodiester glycosidase" evidence="2">
    <location>
        <begin position="88"/>
        <end position="269"/>
    </location>
</feature>
<dbReference type="EMBL" id="BDFE01000020">
    <property type="protein sequence ID" value="GAU09681.1"/>
    <property type="molecule type" value="Genomic_DNA"/>
</dbReference>
<accession>A0A194AKW3</accession>
<evidence type="ECO:0000313" key="3">
    <source>
        <dbReference type="EMBL" id="GAU09681.1"/>
    </source>
</evidence>
<dbReference type="InterPro" id="IPR018711">
    <property type="entry name" value="NAGPA"/>
</dbReference>
<comment type="caution">
    <text evidence="3">The sequence shown here is derived from an EMBL/GenBank/DDBJ whole genome shotgun (WGS) entry which is preliminary data.</text>
</comment>
<evidence type="ECO:0000259" key="2">
    <source>
        <dbReference type="Pfam" id="PF09992"/>
    </source>
</evidence>
<name>A0A194AKW3_9BACT</name>
<dbReference type="Proteomes" id="UP000095200">
    <property type="component" value="Unassembled WGS sequence"/>
</dbReference>
<evidence type="ECO:0000256" key="1">
    <source>
        <dbReference type="SAM" id="SignalP"/>
    </source>
</evidence>
<sequence length="286" mass="32217">MHRSIRTAALVTSLLVLLFHVPSHAGSWEPLAQGLELGTFPIDAHDASSPAISFLRIDPDRFCFKLIAQGTSLTRIATLEQWCEEKHLVAAINASMYREDRQQSTGYMKTRGLVNNGYINPRFGAFFVFDPKVRSLPKVAILDRKNDDWRRLVTKYDTVIQNFRLISATGKNLWPPSNKKHSIAAIGMTTDGRVLFIHCQTPMSVYAFNQALLHLPVNLKTAMYVEGGPEAAMHLNLQDNRRSWMGQYEHPLLGTIHERLWPIPNVIGIEPVRSCQQAVETNATGE</sequence>
<evidence type="ECO:0000313" key="4">
    <source>
        <dbReference type="Proteomes" id="UP000095200"/>
    </source>
</evidence>
<reference evidence="4" key="1">
    <citation type="submission" date="2016-06" db="EMBL/GenBank/DDBJ databases">
        <title>Draft genome sequence of Desulfoplanes formicivorans strain Pf12B.</title>
        <authorList>
            <person name="Watanabe M."/>
            <person name="Kojima H."/>
            <person name="Fukui M."/>
        </authorList>
    </citation>
    <scope>NUCLEOTIDE SEQUENCE [LARGE SCALE GENOMIC DNA]</scope>
    <source>
        <strain evidence="4">Pf12B</strain>
    </source>
</reference>
<dbReference type="Pfam" id="PF09992">
    <property type="entry name" value="NAGPA"/>
    <property type="match status" value="1"/>
</dbReference>
<gene>
    <name evidence="3" type="ORF">DPF_2412</name>
</gene>
<feature type="signal peptide" evidence="1">
    <location>
        <begin position="1"/>
        <end position="25"/>
    </location>
</feature>
<proteinExistence type="predicted"/>
<keyword evidence="1" id="KW-0732">Signal</keyword>
<dbReference type="AlphaFoldDB" id="A0A194AKW3"/>
<feature type="chain" id="PRO_5008262446" description="Phosphodiester glycosidase domain-containing protein" evidence="1">
    <location>
        <begin position="26"/>
        <end position="286"/>
    </location>
</feature>
<organism evidence="3 4">
    <name type="scientific">Desulfoplanes formicivorans</name>
    <dbReference type="NCBI Taxonomy" id="1592317"/>
    <lineage>
        <taxon>Bacteria</taxon>
        <taxon>Pseudomonadati</taxon>
        <taxon>Thermodesulfobacteriota</taxon>
        <taxon>Desulfovibrionia</taxon>
        <taxon>Desulfovibrionales</taxon>
        <taxon>Desulfoplanaceae</taxon>
        <taxon>Desulfoplanes</taxon>
    </lineage>
</organism>
<dbReference type="STRING" id="1592317.DPF_2412"/>
<protein>
    <recommendedName>
        <fullName evidence="2">Phosphodiester glycosidase domain-containing protein</fullName>
    </recommendedName>
</protein>